<feature type="domain" description="Spore germination GerAC-like C-terminal" evidence="1">
    <location>
        <begin position="6"/>
        <end position="85"/>
    </location>
</feature>
<dbReference type="GO" id="GO:0016020">
    <property type="term" value="C:membrane"/>
    <property type="evidence" value="ECO:0007669"/>
    <property type="project" value="InterPro"/>
</dbReference>
<dbReference type="Proteomes" id="UP000195160">
    <property type="component" value="Unassembled WGS sequence"/>
</dbReference>
<protein>
    <recommendedName>
        <fullName evidence="1">Spore germination GerAC-like C-terminal domain-containing protein</fullName>
    </recommendedName>
</protein>
<dbReference type="Pfam" id="PF05504">
    <property type="entry name" value="Spore_GerAC"/>
    <property type="match status" value="1"/>
</dbReference>
<dbReference type="InterPro" id="IPR046953">
    <property type="entry name" value="Spore_GerAC-like_C"/>
</dbReference>
<organism evidence="2 3">
    <name type="scientific">Bacillus thuringiensis subsp. medellin</name>
    <dbReference type="NCBI Taxonomy" id="79672"/>
    <lineage>
        <taxon>Bacteria</taxon>
        <taxon>Bacillati</taxon>
        <taxon>Bacillota</taxon>
        <taxon>Bacilli</taxon>
        <taxon>Bacillales</taxon>
        <taxon>Bacillaceae</taxon>
        <taxon>Bacillus</taxon>
        <taxon>Bacillus cereus group</taxon>
    </lineage>
</organism>
<dbReference type="EMBL" id="MOOV01000050">
    <property type="protein sequence ID" value="OUC03337.1"/>
    <property type="molecule type" value="Genomic_DNA"/>
</dbReference>
<name>A0A9X6N8U1_BACTV</name>
<evidence type="ECO:0000259" key="1">
    <source>
        <dbReference type="Pfam" id="PF05504"/>
    </source>
</evidence>
<dbReference type="InterPro" id="IPR008844">
    <property type="entry name" value="Spore_GerAC-like"/>
</dbReference>
<dbReference type="AlphaFoldDB" id="A0A9X6N8U1"/>
<proteinExistence type="predicted"/>
<dbReference type="InterPro" id="IPR038501">
    <property type="entry name" value="Spore_GerAC_C_sf"/>
</dbReference>
<sequence>MKTFEHGDKKRLTKDISKEMDQRIQKSIKLVQKKYKVDVLALGEVYKRNNYKEWKKISKNWDQGENYFSNADINVYVHLVIEHSGSALPKRVK</sequence>
<dbReference type="PANTHER" id="PTHR35789:SF1">
    <property type="entry name" value="SPORE GERMINATION PROTEIN B3"/>
    <property type="match status" value="1"/>
</dbReference>
<evidence type="ECO:0000313" key="2">
    <source>
        <dbReference type="EMBL" id="OUC03337.1"/>
    </source>
</evidence>
<comment type="caution">
    <text evidence="2">The sequence shown here is derived from an EMBL/GenBank/DDBJ whole genome shotgun (WGS) entry which is preliminary data.</text>
</comment>
<evidence type="ECO:0000313" key="3">
    <source>
        <dbReference type="Proteomes" id="UP000195160"/>
    </source>
</evidence>
<dbReference type="Gene3D" id="3.30.300.210">
    <property type="entry name" value="Nutrient germinant receptor protein C, domain 3"/>
    <property type="match status" value="1"/>
</dbReference>
<reference evidence="2 3" key="1">
    <citation type="submission" date="2016-10" db="EMBL/GenBank/DDBJ databases">
        <title>Comparative genomics of Bacillus thuringiensis reveals a path to pathogens against multiple invertebrate hosts.</title>
        <authorList>
            <person name="Zheng J."/>
            <person name="Gao Q."/>
            <person name="Liu H."/>
            <person name="Peng D."/>
            <person name="Ruan L."/>
            <person name="Sun M."/>
        </authorList>
    </citation>
    <scope>NUCLEOTIDE SEQUENCE [LARGE SCALE GENOMIC DNA]</scope>
    <source>
        <strain evidence="2">T30001</strain>
    </source>
</reference>
<accession>A0A9X6N8U1</accession>
<dbReference type="GO" id="GO:0009847">
    <property type="term" value="P:spore germination"/>
    <property type="evidence" value="ECO:0007669"/>
    <property type="project" value="InterPro"/>
</dbReference>
<gene>
    <name evidence="2" type="ORF">BK784_04290</name>
</gene>
<dbReference type="PANTHER" id="PTHR35789">
    <property type="entry name" value="SPORE GERMINATION PROTEIN B3"/>
    <property type="match status" value="1"/>
</dbReference>